<keyword evidence="2" id="KW-1185">Reference proteome</keyword>
<dbReference type="Proteomes" id="UP000805193">
    <property type="component" value="Unassembled WGS sequence"/>
</dbReference>
<gene>
    <name evidence="1" type="ORF">HPB47_008073</name>
</gene>
<evidence type="ECO:0000313" key="1">
    <source>
        <dbReference type="EMBL" id="KAG0414790.1"/>
    </source>
</evidence>
<accession>A0AC60P5T9</accession>
<comment type="caution">
    <text evidence="1">The sequence shown here is derived from an EMBL/GenBank/DDBJ whole genome shotgun (WGS) entry which is preliminary data.</text>
</comment>
<organism evidence="1 2">
    <name type="scientific">Ixodes persulcatus</name>
    <name type="common">Taiga tick</name>
    <dbReference type="NCBI Taxonomy" id="34615"/>
    <lineage>
        <taxon>Eukaryota</taxon>
        <taxon>Metazoa</taxon>
        <taxon>Ecdysozoa</taxon>
        <taxon>Arthropoda</taxon>
        <taxon>Chelicerata</taxon>
        <taxon>Arachnida</taxon>
        <taxon>Acari</taxon>
        <taxon>Parasitiformes</taxon>
        <taxon>Ixodida</taxon>
        <taxon>Ixodoidea</taxon>
        <taxon>Ixodidae</taxon>
        <taxon>Ixodinae</taxon>
        <taxon>Ixodes</taxon>
    </lineage>
</organism>
<dbReference type="EMBL" id="JABSTQ010011150">
    <property type="protein sequence ID" value="KAG0414790.1"/>
    <property type="molecule type" value="Genomic_DNA"/>
</dbReference>
<name>A0AC60P5T9_IXOPE</name>
<sequence length="175" mass="19251">MLAKLMLVCLAASVSAGNRFYNRGFGRPSFGSRRFTTPGGPRPDFYDTATYPPQPYKFGYDRVDEYGTRLFHMETGNANNGKSGSYGYTDANGLYRRVDYVADAYGFRASVQTNEPGTKAGPTGDAVFHVAPAVVGANARALASFMATGRAHDVASAPGFEHLRHQRRHWRRSRT</sequence>
<evidence type="ECO:0000313" key="2">
    <source>
        <dbReference type="Proteomes" id="UP000805193"/>
    </source>
</evidence>
<proteinExistence type="predicted"/>
<reference evidence="1 2" key="1">
    <citation type="journal article" date="2020" name="Cell">
        <title>Large-Scale Comparative Analyses of Tick Genomes Elucidate Their Genetic Diversity and Vector Capacities.</title>
        <authorList>
            <consortium name="Tick Genome and Microbiome Consortium (TIGMIC)"/>
            <person name="Jia N."/>
            <person name="Wang J."/>
            <person name="Shi W."/>
            <person name="Du L."/>
            <person name="Sun Y."/>
            <person name="Zhan W."/>
            <person name="Jiang J.F."/>
            <person name="Wang Q."/>
            <person name="Zhang B."/>
            <person name="Ji P."/>
            <person name="Bell-Sakyi L."/>
            <person name="Cui X.M."/>
            <person name="Yuan T.T."/>
            <person name="Jiang B.G."/>
            <person name="Yang W.F."/>
            <person name="Lam T.T."/>
            <person name="Chang Q.C."/>
            <person name="Ding S.J."/>
            <person name="Wang X.J."/>
            <person name="Zhu J.G."/>
            <person name="Ruan X.D."/>
            <person name="Zhao L."/>
            <person name="Wei J.T."/>
            <person name="Ye R.Z."/>
            <person name="Que T.C."/>
            <person name="Du C.H."/>
            <person name="Zhou Y.H."/>
            <person name="Cheng J.X."/>
            <person name="Dai P.F."/>
            <person name="Guo W.B."/>
            <person name="Han X.H."/>
            <person name="Huang E.J."/>
            <person name="Li L.F."/>
            <person name="Wei W."/>
            <person name="Gao Y.C."/>
            <person name="Liu J.Z."/>
            <person name="Shao H.Z."/>
            <person name="Wang X."/>
            <person name="Wang C.C."/>
            <person name="Yang T.C."/>
            <person name="Huo Q.B."/>
            <person name="Li W."/>
            <person name="Chen H.Y."/>
            <person name="Chen S.E."/>
            <person name="Zhou L.G."/>
            <person name="Ni X.B."/>
            <person name="Tian J.H."/>
            <person name="Sheng Y."/>
            <person name="Liu T."/>
            <person name="Pan Y.S."/>
            <person name="Xia L.Y."/>
            <person name="Li J."/>
            <person name="Zhao F."/>
            <person name="Cao W.C."/>
        </authorList>
    </citation>
    <scope>NUCLEOTIDE SEQUENCE [LARGE SCALE GENOMIC DNA]</scope>
    <source>
        <strain evidence="1">Iper-2018</strain>
    </source>
</reference>
<protein>
    <submittedName>
        <fullName evidence="1">Uncharacterized protein</fullName>
    </submittedName>
</protein>